<organism evidence="2">
    <name type="scientific">marine sediment metagenome</name>
    <dbReference type="NCBI Taxonomy" id="412755"/>
    <lineage>
        <taxon>unclassified sequences</taxon>
        <taxon>metagenomes</taxon>
        <taxon>ecological metagenomes</taxon>
    </lineage>
</organism>
<evidence type="ECO:0000256" key="1">
    <source>
        <dbReference type="SAM" id="Phobius"/>
    </source>
</evidence>
<name>A0A0F9PV70_9ZZZZ</name>
<proteinExistence type="predicted"/>
<sequence length="253" mass="26680">MRLKTIISHIVIYLLVIFSVIAFTGVEKLAPINAFSTSATTEINISGRINASGILFDNASNKYPLRGGDVINVTILNKSSLDGSYGILASSLSLTLNASNASTGHEAQFWNFTATFVEGIVWIQLNFTNATGINGTGGGLLSNVTVIEIDVDYNIITIGLDVINLSTDSGNINISGILSADLGFMTNLGDANTESTARVSTPILYLGNNTGVNITMPCIASRYGEIRYNSTGPGYFFGCTPNGWINLTGGMAG</sequence>
<reference evidence="2" key="1">
    <citation type="journal article" date="2015" name="Nature">
        <title>Complex archaea that bridge the gap between prokaryotes and eukaryotes.</title>
        <authorList>
            <person name="Spang A."/>
            <person name="Saw J.H."/>
            <person name="Jorgensen S.L."/>
            <person name="Zaremba-Niedzwiedzka K."/>
            <person name="Martijn J."/>
            <person name="Lind A.E."/>
            <person name="van Eijk R."/>
            <person name="Schleper C."/>
            <person name="Guy L."/>
            <person name="Ettema T.J."/>
        </authorList>
    </citation>
    <scope>NUCLEOTIDE SEQUENCE</scope>
</reference>
<keyword evidence="1" id="KW-0472">Membrane</keyword>
<dbReference type="EMBL" id="LAZR01005794">
    <property type="protein sequence ID" value="KKM97082.1"/>
    <property type="molecule type" value="Genomic_DNA"/>
</dbReference>
<accession>A0A0F9PV70</accession>
<feature type="transmembrane region" description="Helical" evidence="1">
    <location>
        <begin position="6"/>
        <end position="26"/>
    </location>
</feature>
<dbReference type="AlphaFoldDB" id="A0A0F9PV70"/>
<protein>
    <submittedName>
        <fullName evidence="2">Uncharacterized protein</fullName>
    </submittedName>
</protein>
<evidence type="ECO:0000313" key="2">
    <source>
        <dbReference type="EMBL" id="KKM97082.1"/>
    </source>
</evidence>
<keyword evidence="1" id="KW-0812">Transmembrane</keyword>
<gene>
    <name evidence="2" type="ORF">LCGC14_1171730</name>
</gene>
<comment type="caution">
    <text evidence="2">The sequence shown here is derived from an EMBL/GenBank/DDBJ whole genome shotgun (WGS) entry which is preliminary data.</text>
</comment>
<keyword evidence="1" id="KW-1133">Transmembrane helix</keyword>